<keyword evidence="4 5" id="KW-0472">Membrane</keyword>
<feature type="transmembrane region" description="Helical" evidence="5">
    <location>
        <begin position="59"/>
        <end position="91"/>
    </location>
</feature>
<evidence type="ECO:0000256" key="5">
    <source>
        <dbReference type="SAM" id="Phobius"/>
    </source>
</evidence>
<organism evidence="6 7">
    <name type="scientific">Dyadobacter subterraneus</name>
    <dbReference type="NCBI Taxonomy" id="2773304"/>
    <lineage>
        <taxon>Bacteria</taxon>
        <taxon>Pseudomonadati</taxon>
        <taxon>Bacteroidota</taxon>
        <taxon>Cytophagia</taxon>
        <taxon>Cytophagales</taxon>
        <taxon>Spirosomataceae</taxon>
        <taxon>Dyadobacter</taxon>
    </lineage>
</organism>
<sequence length="125" mass="13966">MKIAVIIVRVLMGLMFLFASIAFFFKLIPQPELAGPMKLFNEGLAASGYFMPFLKAVELIAGLLLVAGLFIPLTAIVIFPITIHIFLVHVFLAPEGIPIAIFMLVGNLFIAWYYRKSYAPLFIMK</sequence>
<feature type="transmembrane region" description="Helical" evidence="5">
    <location>
        <begin position="6"/>
        <end position="28"/>
    </location>
</feature>
<name>A0ABR9W9E3_9BACT</name>
<dbReference type="RefSeq" id="WP_194119163.1">
    <property type="nucleotide sequence ID" value="NZ_JACYGY010000001.1"/>
</dbReference>
<keyword evidence="3 5" id="KW-1133">Transmembrane helix</keyword>
<dbReference type="Proteomes" id="UP000634134">
    <property type="component" value="Unassembled WGS sequence"/>
</dbReference>
<proteinExistence type="predicted"/>
<keyword evidence="2 5" id="KW-0812">Transmembrane</keyword>
<gene>
    <name evidence="6" type="ORF">IEE83_03120</name>
</gene>
<evidence type="ECO:0000313" key="7">
    <source>
        <dbReference type="Proteomes" id="UP000634134"/>
    </source>
</evidence>
<comment type="subcellular location">
    <subcellularLocation>
        <location evidence="1">Membrane</location>
        <topology evidence="1">Multi-pass membrane protein</topology>
    </subcellularLocation>
</comment>
<dbReference type="InterPro" id="IPR032808">
    <property type="entry name" value="DoxX"/>
</dbReference>
<evidence type="ECO:0000256" key="4">
    <source>
        <dbReference type="ARBA" id="ARBA00023136"/>
    </source>
</evidence>
<dbReference type="EMBL" id="JACYGY010000001">
    <property type="protein sequence ID" value="MBE9460864.1"/>
    <property type="molecule type" value="Genomic_DNA"/>
</dbReference>
<feature type="transmembrane region" description="Helical" evidence="5">
    <location>
        <begin position="97"/>
        <end position="115"/>
    </location>
</feature>
<reference evidence="7" key="1">
    <citation type="submission" date="2023-07" db="EMBL/GenBank/DDBJ databases">
        <title>Dyadobacter sp. nov 'subterranea' isolated from contaminted grondwater.</title>
        <authorList>
            <person name="Szabo I."/>
            <person name="Al-Omari J."/>
            <person name="Szerdahelyi S.G."/>
            <person name="Rado J."/>
        </authorList>
    </citation>
    <scope>NUCLEOTIDE SEQUENCE [LARGE SCALE GENOMIC DNA]</scope>
    <source>
        <strain evidence="7">UP-52</strain>
    </source>
</reference>
<evidence type="ECO:0000256" key="2">
    <source>
        <dbReference type="ARBA" id="ARBA00022692"/>
    </source>
</evidence>
<comment type="caution">
    <text evidence="6">The sequence shown here is derived from an EMBL/GenBank/DDBJ whole genome shotgun (WGS) entry which is preliminary data.</text>
</comment>
<protein>
    <submittedName>
        <fullName evidence="6">DoxX family protein</fullName>
    </submittedName>
</protein>
<dbReference type="Pfam" id="PF07681">
    <property type="entry name" value="DoxX"/>
    <property type="match status" value="1"/>
</dbReference>
<accession>A0ABR9W9E3</accession>
<evidence type="ECO:0000256" key="1">
    <source>
        <dbReference type="ARBA" id="ARBA00004141"/>
    </source>
</evidence>
<keyword evidence="7" id="KW-1185">Reference proteome</keyword>
<evidence type="ECO:0000313" key="6">
    <source>
        <dbReference type="EMBL" id="MBE9460864.1"/>
    </source>
</evidence>
<evidence type="ECO:0000256" key="3">
    <source>
        <dbReference type="ARBA" id="ARBA00022989"/>
    </source>
</evidence>